<dbReference type="PROSITE" id="PS00455">
    <property type="entry name" value="AMP_BINDING"/>
    <property type="match status" value="1"/>
</dbReference>
<dbReference type="Pfam" id="PF00501">
    <property type="entry name" value="AMP-binding"/>
    <property type="match status" value="2"/>
</dbReference>
<dbReference type="SUPFAM" id="SSF56801">
    <property type="entry name" value="Acetyl-CoA synthetase-like"/>
    <property type="match status" value="2"/>
</dbReference>
<dbReference type="Gene3D" id="3.40.50.12780">
    <property type="entry name" value="N-terminal domain of ligase-like"/>
    <property type="match status" value="2"/>
</dbReference>
<dbReference type="Pfam" id="PF00550">
    <property type="entry name" value="PP-binding"/>
    <property type="match status" value="1"/>
</dbReference>
<dbReference type="Gene3D" id="3.30.559.10">
    <property type="entry name" value="Chloramphenicol acetyltransferase-like domain"/>
    <property type="match status" value="2"/>
</dbReference>
<protein>
    <recommendedName>
        <fullName evidence="4">Carrier domain-containing protein</fullName>
    </recommendedName>
</protein>
<dbReference type="InterPro" id="IPR020845">
    <property type="entry name" value="AMP-binding_CS"/>
</dbReference>
<dbReference type="PANTHER" id="PTHR45527">
    <property type="entry name" value="NONRIBOSOMAL PEPTIDE SYNTHETASE"/>
    <property type="match status" value="1"/>
</dbReference>
<dbReference type="Gene3D" id="3.30.300.30">
    <property type="match status" value="1"/>
</dbReference>
<dbReference type="InterPro" id="IPR001242">
    <property type="entry name" value="Condensation_dom"/>
</dbReference>
<evidence type="ECO:0000313" key="5">
    <source>
        <dbReference type="EMBL" id="KAL3421182.1"/>
    </source>
</evidence>
<dbReference type="InterPro" id="IPR000873">
    <property type="entry name" value="AMP-dep_synth/lig_dom"/>
</dbReference>
<evidence type="ECO:0000259" key="4">
    <source>
        <dbReference type="PROSITE" id="PS50075"/>
    </source>
</evidence>
<evidence type="ECO:0000256" key="3">
    <source>
        <dbReference type="ARBA" id="ARBA00022598"/>
    </source>
</evidence>
<dbReference type="CDD" id="cd05918">
    <property type="entry name" value="A_NRPS_SidN3_like"/>
    <property type="match status" value="1"/>
</dbReference>
<dbReference type="InterPro" id="IPR023213">
    <property type="entry name" value="CAT-like_dom_sf"/>
</dbReference>
<dbReference type="InterPro" id="IPR042099">
    <property type="entry name" value="ANL_N_sf"/>
</dbReference>
<dbReference type="SUPFAM" id="SSF52777">
    <property type="entry name" value="CoA-dependent acyltransferases"/>
    <property type="match status" value="4"/>
</dbReference>
<keyword evidence="1" id="KW-0596">Phosphopantetheine</keyword>
<keyword evidence="3" id="KW-0436">Ligase</keyword>
<keyword evidence="2" id="KW-0597">Phosphoprotein</keyword>
<dbReference type="Gene3D" id="3.30.559.30">
    <property type="entry name" value="Nonribosomal peptide synthetase, condensation domain"/>
    <property type="match status" value="2"/>
</dbReference>
<reference evidence="5 6" key="1">
    <citation type="submission" date="2024-06" db="EMBL/GenBank/DDBJ databases">
        <title>Complete genome of Phlyctema vagabunda strain 19-DSS-EL-015.</title>
        <authorList>
            <person name="Fiorenzani C."/>
        </authorList>
    </citation>
    <scope>NUCLEOTIDE SEQUENCE [LARGE SCALE GENOMIC DNA]</scope>
    <source>
        <strain evidence="5 6">19-DSS-EL-015</strain>
    </source>
</reference>
<evidence type="ECO:0000256" key="1">
    <source>
        <dbReference type="ARBA" id="ARBA00022450"/>
    </source>
</evidence>
<evidence type="ECO:0000313" key="6">
    <source>
        <dbReference type="Proteomes" id="UP001629113"/>
    </source>
</evidence>
<name>A0ABR4PCY9_9HELO</name>
<dbReference type="InterPro" id="IPR010071">
    <property type="entry name" value="AA_adenyl_dom"/>
</dbReference>
<dbReference type="InterPro" id="IPR045851">
    <property type="entry name" value="AMP-bd_C_sf"/>
</dbReference>
<dbReference type="NCBIfam" id="TIGR01733">
    <property type="entry name" value="AA-adenyl-dom"/>
    <property type="match status" value="1"/>
</dbReference>
<feature type="domain" description="Carrier" evidence="4">
    <location>
        <begin position="1449"/>
        <end position="1525"/>
    </location>
</feature>
<dbReference type="InterPro" id="IPR009081">
    <property type="entry name" value="PP-bd_ACP"/>
</dbReference>
<accession>A0ABR4PCY9</accession>
<evidence type="ECO:0000256" key="2">
    <source>
        <dbReference type="ARBA" id="ARBA00022553"/>
    </source>
</evidence>
<dbReference type="PANTHER" id="PTHR45527:SF16">
    <property type="entry name" value="NONRIBOSOMAL PEPTIDE SYNTHASE ATNA-RELATED"/>
    <property type="match status" value="1"/>
</dbReference>
<gene>
    <name evidence="5" type="ORF">PVAG01_07627</name>
</gene>
<comment type="caution">
    <text evidence="5">The sequence shown here is derived from an EMBL/GenBank/DDBJ whole genome shotgun (WGS) entry which is preliminary data.</text>
</comment>
<sequence length="2091" mass="232012">MPSLLTEVGDKMILGSTKQDKASDTLSRGTEVFLNEESADTKPIFDSLDIDRPYPKFSGLSDEDESRIRSWNSNVRPSVNRRLHHAFSERVLVHPEAPAVHAWDGELTYAELDDLSSRLAYHISHLVKHQGNHTRVAFCFEKSKIAIVSMLAILKADCTCVPLSDTMEEDAMPKMISDIDPGLICTSGLYPHRFSTMDRTTLIVNSNLLVGLEPQTRFGTEPKECTPFIHYTAGRTGRPKIVLQQHAALHTGILSLGETMAYNNYSRVLQYVPYTSNMSVGDIFGCFLHGGCLVVPSQEHISTDLTGVINEYDVTHAYLTPDAARSIEQYEIVQLICLALGGDSLTTDDVESWSIQAELVKVYGTVESSVWVSASKSPSSNVFLPSNIGTSSSASLWIVDPTDVHKLLPIGCVGELVIGGPVLANGYLNDNARDTEAFTSSPSWAFLSQQQDNHRFFRTGDLVKYLEDGEIEFVGRKSLTTDPVSSDEIEDIYPLTPMQEGLFALSIKEPGAFIKQHIFTLPPTLDTARFKEAWTQVIAKCSVLRTRVVMNDANELNQVVIRSSPEFAELSNLGAYLTDDLHETMPLGSSLARFAIVEEEAAAYFVLTSHHAIYDGWTLSSIFDLVEQAYQYKELSSTVSFNAFVDYLRTMDTAQQDKYWKAQMEDASMTQFPSLPSTSYQPNPRQVYTREARFTRLKGSTITTSNLVRAAWALTLSLYTGSHDVVFGETLSGRNVSVKGIHSLIGPTITTVPIRVKIDRGTFSSQYLQQIQDKSIEMMAFEHAGLRRIMQLSESARTACAFQTSIIVQAATEATGLERLGCRRYNDMLDSYQPYALNVEFELHASGGTVITSFDDQVIDRLQVQRTIAQFCQILQKLSLEEAAVTVGDLATITPEDLTEIRQWNQTPPAPLHECVHEAFQRQVALNPSAEAIVSWDGSFSYTELDELSTILADHLIDLNVTLEMVVPLCFDKSRWAVVAMLAVLKSGGACLSLDPSHPVDRLRSLVSTVEGNIILVAESHKSKFIDSVDVIITVDEELFNWLPNAHRPLAKSTSPDNLAFLIFTTGTTGAPKGIEWEHKGVCSASREHAAVFKVGPGSRCLQFTAFAADVHIADIFTALMYGGCCCIPSEEERMGHIPNAIQRMQANYAYLTPTVVTLFHPDDVPTLKKIALGGEVLTQENARTWAGKMFVINDYSTCEAGNWATYQHVLPDTLEPSNIGRPVGTCAWLVDPNDFNRLAPIGSVGELFIEGPAVARGYYKDAERTKTAFGVTPAWAYTERGSTRRLYRTGDLLRYNSDGTLVFNERKDTQVKIRGQRLEIKGVERKLSEIATVKISAIFFPTEGLCSKRLVAVLCLKQLSEETGLNEIRIVGEEAQGLASSTISEIRDKLAESLAAWMIPSLWIVVEEMPTNGSGKLDRKKLSTFVEEISEGTLEQVSKLMIEEDFQEPETEIEKTLRRIISLVLKISAEQISSTSSFLRLGGDSITAMHVMSHCHKEGVLISVKDILQSQTITELASHAQQPADEEINTDKDDYKLVSNSISTNHLQLFNQTDLESIYKTIQSQTSIDSSAVEDIFEATDYQAVALAQAMLRHRGDLTYHTFSIKTPVDRSRLGEACRIVTQAHPNLRSTFVSHHRQIFQVVSKLSCIDFQSYSSGTSVDALIEDDLEKGMSPAGSLVWFKAVESERKATLVVRLPHCLYDATTRARLASDLWQVYEHGTATGSSIESPKFLELRLENRPLAEQYWREHLAGSVPTQILHRTSPNFTCSRQTTVQDEISVNSLKRHGITMSTVVTAAWTLVLAQISRRQDITFGETVSGRNVSSLNGGELENVCVNVVPLRVKIQPGCTVSDLLRDVQAKQLARMPFEFLGTASIIERCTDWPKWTQLGSVLNHASLAEEEEEDENECVGAVRDEGIRGTINASADINIMTHPLSASRLKIKMVFDRSSLPSDYASLIFQRYCSLIQEMTADPDVMRIEQLSEPWTANAIPLSHTAPENSSACKPLSVTLLKLREIEVLVRKAWREVLGPFEGEIAIDVPFYELWPSLVAAAHLAFVYEPLGLKLEMEDVLQAPTVDDQVALLCARFSG</sequence>
<dbReference type="Gene3D" id="1.10.1200.10">
    <property type="entry name" value="ACP-like"/>
    <property type="match status" value="1"/>
</dbReference>
<keyword evidence="6" id="KW-1185">Reference proteome</keyword>
<proteinExistence type="predicted"/>
<dbReference type="Proteomes" id="UP001629113">
    <property type="component" value="Unassembled WGS sequence"/>
</dbReference>
<organism evidence="5 6">
    <name type="scientific">Phlyctema vagabunda</name>
    <dbReference type="NCBI Taxonomy" id="108571"/>
    <lineage>
        <taxon>Eukaryota</taxon>
        <taxon>Fungi</taxon>
        <taxon>Dikarya</taxon>
        <taxon>Ascomycota</taxon>
        <taxon>Pezizomycotina</taxon>
        <taxon>Leotiomycetes</taxon>
        <taxon>Helotiales</taxon>
        <taxon>Dermateaceae</taxon>
        <taxon>Phlyctema</taxon>
    </lineage>
</organism>
<dbReference type="EMBL" id="JBFCZG010000006">
    <property type="protein sequence ID" value="KAL3421182.1"/>
    <property type="molecule type" value="Genomic_DNA"/>
</dbReference>
<dbReference type="PROSITE" id="PS50075">
    <property type="entry name" value="CARRIER"/>
    <property type="match status" value="1"/>
</dbReference>
<dbReference type="Pfam" id="PF00668">
    <property type="entry name" value="Condensation"/>
    <property type="match status" value="2"/>
</dbReference>
<dbReference type="SUPFAM" id="SSF47336">
    <property type="entry name" value="ACP-like"/>
    <property type="match status" value="2"/>
</dbReference>
<dbReference type="InterPro" id="IPR036736">
    <property type="entry name" value="ACP-like_sf"/>
</dbReference>
<dbReference type="CDD" id="cd19545">
    <property type="entry name" value="FUM14_C_NRPS-like"/>
    <property type="match status" value="1"/>
</dbReference>